<organism evidence="2 3">
    <name type="scientific">Trichonephila clavipes</name>
    <name type="common">Golden silk orbweaver</name>
    <name type="synonym">Nephila clavipes</name>
    <dbReference type="NCBI Taxonomy" id="2585209"/>
    <lineage>
        <taxon>Eukaryota</taxon>
        <taxon>Metazoa</taxon>
        <taxon>Ecdysozoa</taxon>
        <taxon>Arthropoda</taxon>
        <taxon>Chelicerata</taxon>
        <taxon>Arachnida</taxon>
        <taxon>Araneae</taxon>
        <taxon>Araneomorphae</taxon>
        <taxon>Entelegynae</taxon>
        <taxon>Araneoidea</taxon>
        <taxon>Nephilidae</taxon>
        <taxon>Trichonephila</taxon>
    </lineage>
</organism>
<feature type="region of interest" description="Disordered" evidence="1">
    <location>
        <begin position="1"/>
        <end position="35"/>
    </location>
</feature>
<evidence type="ECO:0000313" key="3">
    <source>
        <dbReference type="Proteomes" id="UP000887159"/>
    </source>
</evidence>
<feature type="region of interest" description="Disordered" evidence="1">
    <location>
        <begin position="58"/>
        <end position="77"/>
    </location>
</feature>
<proteinExistence type="predicted"/>
<gene>
    <name evidence="2" type="ORF">TNCV_3523851</name>
</gene>
<accession>A0A8X6VBJ6</accession>
<reference evidence="2" key="1">
    <citation type="submission" date="2020-08" db="EMBL/GenBank/DDBJ databases">
        <title>Multicomponent nature underlies the extraordinary mechanical properties of spider dragline silk.</title>
        <authorList>
            <person name="Kono N."/>
            <person name="Nakamura H."/>
            <person name="Mori M."/>
            <person name="Yoshida Y."/>
            <person name="Ohtoshi R."/>
            <person name="Malay A.D."/>
            <person name="Moran D.A.P."/>
            <person name="Tomita M."/>
            <person name="Numata K."/>
            <person name="Arakawa K."/>
        </authorList>
    </citation>
    <scope>NUCLEOTIDE SEQUENCE</scope>
</reference>
<sequence>MSLGEHRREVSPEPIDKSELTPVPHLQQSVDQRERKADICARNCTSCNLLRMIWVDTDPPATGGNQLRMLRDEEKGL</sequence>
<feature type="compositionally biased region" description="Basic and acidic residues" evidence="1">
    <location>
        <begin position="1"/>
        <end position="19"/>
    </location>
</feature>
<dbReference type="EMBL" id="BMAU01021261">
    <property type="protein sequence ID" value="GFY06529.1"/>
    <property type="molecule type" value="Genomic_DNA"/>
</dbReference>
<keyword evidence="3" id="KW-1185">Reference proteome</keyword>
<protein>
    <submittedName>
        <fullName evidence="2">Uncharacterized protein</fullName>
    </submittedName>
</protein>
<dbReference type="Proteomes" id="UP000887159">
    <property type="component" value="Unassembled WGS sequence"/>
</dbReference>
<comment type="caution">
    <text evidence="2">The sequence shown here is derived from an EMBL/GenBank/DDBJ whole genome shotgun (WGS) entry which is preliminary data.</text>
</comment>
<dbReference type="AlphaFoldDB" id="A0A8X6VBJ6"/>
<evidence type="ECO:0000256" key="1">
    <source>
        <dbReference type="SAM" id="MobiDB-lite"/>
    </source>
</evidence>
<evidence type="ECO:0000313" key="2">
    <source>
        <dbReference type="EMBL" id="GFY06529.1"/>
    </source>
</evidence>
<name>A0A8X6VBJ6_TRICX</name>